<sequence length="262" mass="29871">MLKYKGYVKDLNELSSLLRDREKNGFDDRHVDFLLVRASALACKSLNHLLVEDTFWEWVRNNEKQSQQQTISKKDFEDIIVPVNSAILRHLNYQGPPPAQELLNYVRDKIESAKHACAVKTDEIYNNIKMLMEMVCSLAGRAEGFLSAIAENKETGYPNYTKSDVNIQKSIPVRKVLNGIIEVSTILANVVTILMAIHDLTKPDEKQEIHIENINIYVEGKGNRVVTREEAQLIGTFWRKHLERIPAPALDQGDNLNDKTGE</sequence>
<dbReference type="Proteomes" id="UP000441754">
    <property type="component" value="Unassembled WGS sequence"/>
</dbReference>
<proteinExistence type="predicted"/>
<gene>
    <name evidence="1" type="ORF">GJJ30_01210</name>
</gene>
<protein>
    <submittedName>
        <fullName evidence="1">Uncharacterized protein</fullName>
    </submittedName>
</protein>
<keyword evidence="2" id="KW-1185">Reference proteome</keyword>
<dbReference type="RefSeq" id="WP_154172316.1">
    <property type="nucleotide sequence ID" value="NZ_WJXZ01000001.1"/>
</dbReference>
<comment type="caution">
    <text evidence="1">The sequence shown here is derived from an EMBL/GenBank/DDBJ whole genome shotgun (WGS) entry which is preliminary data.</text>
</comment>
<dbReference type="AlphaFoldDB" id="A0A7K0EDF7"/>
<dbReference type="EMBL" id="WJXZ01000001">
    <property type="protein sequence ID" value="MRS59893.1"/>
    <property type="molecule type" value="Genomic_DNA"/>
</dbReference>
<evidence type="ECO:0000313" key="1">
    <source>
        <dbReference type="EMBL" id="MRS59893.1"/>
    </source>
</evidence>
<evidence type="ECO:0000313" key="2">
    <source>
        <dbReference type="Proteomes" id="UP000441754"/>
    </source>
</evidence>
<organism evidence="1 2">
    <name type="scientific">Larkinella terrae</name>
    <dbReference type="NCBI Taxonomy" id="2025311"/>
    <lineage>
        <taxon>Bacteria</taxon>
        <taxon>Pseudomonadati</taxon>
        <taxon>Bacteroidota</taxon>
        <taxon>Cytophagia</taxon>
        <taxon>Cytophagales</taxon>
        <taxon>Spirosomataceae</taxon>
        <taxon>Larkinella</taxon>
    </lineage>
</organism>
<name>A0A7K0EDF7_9BACT</name>
<accession>A0A7K0EDF7</accession>
<reference evidence="1 2" key="1">
    <citation type="journal article" date="2018" name="Antonie Van Leeuwenhoek">
        <title>Larkinella terrae sp. nov., isolated from soil on Jeju Island, South Korea.</title>
        <authorList>
            <person name="Ten L.N."/>
            <person name="Jeon J."/>
            <person name="Park S.J."/>
            <person name="Park S."/>
            <person name="Lee S.Y."/>
            <person name="Kim M.K."/>
            <person name="Jung H.Y."/>
        </authorList>
    </citation>
    <scope>NUCLEOTIDE SEQUENCE [LARGE SCALE GENOMIC DNA]</scope>
    <source>
        <strain evidence="1 2">KCTC 52001</strain>
    </source>
</reference>